<protein>
    <recommendedName>
        <fullName evidence="5">Pentatricopeptide repeat-containing protein</fullName>
    </recommendedName>
</protein>
<dbReference type="FunFam" id="1.25.40.10:FF:000031">
    <property type="entry name" value="Pentatricopeptide repeat-containing protein mitochondrial"/>
    <property type="match status" value="1"/>
</dbReference>
<name>A0A9D4V7N6_ADICA</name>
<feature type="repeat" description="PPR" evidence="2">
    <location>
        <begin position="153"/>
        <end position="187"/>
    </location>
</feature>
<dbReference type="GO" id="GO:0009451">
    <property type="term" value="P:RNA modification"/>
    <property type="evidence" value="ECO:0007669"/>
    <property type="project" value="InterPro"/>
</dbReference>
<comment type="caution">
    <text evidence="3">The sequence shown here is derived from an EMBL/GenBank/DDBJ whole genome shotgun (WGS) entry which is preliminary data.</text>
</comment>
<dbReference type="AlphaFoldDB" id="A0A9D4V7N6"/>
<dbReference type="InterPro" id="IPR046960">
    <property type="entry name" value="PPR_At4g14850-like_plant"/>
</dbReference>
<dbReference type="FunFam" id="1.25.40.10:FF:000382">
    <property type="entry name" value="Pentatricopeptide repeat-containing protein"/>
    <property type="match status" value="1"/>
</dbReference>
<dbReference type="OrthoDB" id="185373at2759"/>
<evidence type="ECO:0008006" key="5">
    <source>
        <dbReference type="Google" id="ProtNLM"/>
    </source>
</evidence>
<dbReference type="InterPro" id="IPR011990">
    <property type="entry name" value="TPR-like_helical_dom_sf"/>
</dbReference>
<reference evidence="3" key="1">
    <citation type="submission" date="2021-01" db="EMBL/GenBank/DDBJ databases">
        <title>Adiantum capillus-veneris genome.</title>
        <authorList>
            <person name="Fang Y."/>
            <person name="Liao Q."/>
        </authorList>
    </citation>
    <scope>NUCLEOTIDE SEQUENCE</scope>
    <source>
        <strain evidence="3">H3</strain>
        <tissue evidence="3">Leaf</tissue>
    </source>
</reference>
<keyword evidence="1" id="KW-0677">Repeat</keyword>
<sequence>MSKNSKKKFFDFLWRQYFKDPLQWWDNRRTKKGPQSPDFSNKFTKEPLWIDARDNPAWVGEELRKRGLVVKGERTFKEAIHDKHDVIDEGRSLVSLLRICAQNKDLQRGVKAHDDVLKKGLLEECSGALITMYAKCGELAKAKEMLDVHKSKDLISWTALIAGYAKQGQSKNALSCFEQMRQKGVSLDGVAYAYILKVCASLQDLDKGEQLHNEIAKRELMQTDVLLGTALIDMYAKCGALTKAKEVLESLSVRDVFSWTALITGYAHQEQNEDALRCFERMQQEGHSPDEVTYACILKACGNFKAIEKGEEIHDEILRQGLLRRNIVLGTALVDMYAKCGDLAKAQQVLQKLPVRDVVAWNALIAGYAQDSQGEQALDCFELMQKEGLSPNAITFACILKACGSIGAIWKGEEIHDKIVEQGLLENNIMLCTALVDMYARCGALLKAQRTLEELPSRGIATWNALIAGYTQQGQCKQALNCLERMGNEGLSPNSVTFSCVLNACSHLGLVEDGQTLFTTMIAEYGVEPVLEHYTCMVDLFGRAGHLGKAVEFIKLMPSYEYSAIWRALLGACRKWEDPIVGNWAFQQAIHIDKSDPAPYLLMSNIYAGAGMQEEAESIEAMRIENQAW</sequence>
<accession>A0A9D4V7N6</accession>
<evidence type="ECO:0000313" key="4">
    <source>
        <dbReference type="Proteomes" id="UP000886520"/>
    </source>
</evidence>
<dbReference type="PROSITE" id="PS51375">
    <property type="entry name" value="PPR"/>
    <property type="match status" value="6"/>
</dbReference>
<dbReference type="GO" id="GO:0003723">
    <property type="term" value="F:RNA binding"/>
    <property type="evidence" value="ECO:0007669"/>
    <property type="project" value="InterPro"/>
</dbReference>
<feature type="repeat" description="PPR" evidence="2">
    <location>
        <begin position="255"/>
        <end position="289"/>
    </location>
</feature>
<dbReference type="FunFam" id="1.25.40.10:FF:000090">
    <property type="entry name" value="Pentatricopeptide repeat-containing protein, chloroplastic"/>
    <property type="match status" value="1"/>
</dbReference>
<feature type="repeat" description="PPR" evidence="2">
    <location>
        <begin position="357"/>
        <end position="391"/>
    </location>
</feature>
<dbReference type="InterPro" id="IPR002885">
    <property type="entry name" value="PPR_rpt"/>
</dbReference>
<proteinExistence type="predicted"/>
<dbReference type="Proteomes" id="UP000886520">
    <property type="component" value="Chromosome 4"/>
</dbReference>
<dbReference type="Gene3D" id="1.25.40.10">
    <property type="entry name" value="Tetratricopeptide repeat domain"/>
    <property type="match status" value="5"/>
</dbReference>
<evidence type="ECO:0000256" key="2">
    <source>
        <dbReference type="PROSITE-ProRule" id="PRU00708"/>
    </source>
</evidence>
<keyword evidence="4" id="KW-1185">Reference proteome</keyword>
<feature type="repeat" description="PPR" evidence="2">
    <location>
        <begin position="494"/>
        <end position="529"/>
    </location>
</feature>
<dbReference type="PANTHER" id="PTHR24015:SF548">
    <property type="entry name" value="OS08G0340900 PROTEIN"/>
    <property type="match status" value="1"/>
</dbReference>
<dbReference type="PANTHER" id="PTHR24015">
    <property type="entry name" value="OS07G0578800 PROTEIN-RELATED"/>
    <property type="match status" value="1"/>
</dbReference>
<dbReference type="EMBL" id="JABFUD020000004">
    <property type="protein sequence ID" value="KAI5081375.1"/>
    <property type="molecule type" value="Genomic_DNA"/>
</dbReference>
<organism evidence="3 4">
    <name type="scientific">Adiantum capillus-veneris</name>
    <name type="common">Maidenhair fern</name>
    <dbReference type="NCBI Taxonomy" id="13818"/>
    <lineage>
        <taxon>Eukaryota</taxon>
        <taxon>Viridiplantae</taxon>
        <taxon>Streptophyta</taxon>
        <taxon>Embryophyta</taxon>
        <taxon>Tracheophyta</taxon>
        <taxon>Polypodiopsida</taxon>
        <taxon>Polypodiidae</taxon>
        <taxon>Polypodiales</taxon>
        <taxon>Pteridineae</taxon>
        <taxon>Pteridaceae</taxon>
        <taxon>Vittarioideae</taxon>
        <taxon>Adiantum</taxon>
    </lineage>
</organism>
<gene>
    <name evidence="3" type="ORF">GOP47_0004558</name>
</gene>
<dbReference type="Pfam" id="PF13041">
    <property type="entry name" value="PPR_2"/>
    <property type="match status" value="4"/>
</dbReference>
<dbReference type="Pfam" id="PF01535">
    <property type="entry name" value="PPR"/>
    <property type="match status" value="4"/>
</dbReference>
<evidence type="ECO:0000256" key="1">
    <source>
        <dbReference type="ARBA" id="ARBA00022737"/>
    </source>
</evidence>
<feature type="repeat" description="PPR" evidence="2">
    <location>
        <begin position="290"/>
        <end position="324"/>
    </location>
</feature>
<feature type="repeat" description="PPR" evidence="2">
    <location>
        <begin position="459"/>
        <end position="493"/>
    </location>
</feature>
<evidence type="ECO:0000313" key="3">
    <source>
        <dbReference type="EMBL" id="KAI5081375.1"/>
    </source>
</evidence>
<dbReference type="NCBIfam" id="TIGR00756">
    <property type="entry name" value="PPR"/>
    <property type="match status" value="4"/>
</dbReference>